<reference evidence="1" key="2">
    <citation type="submission" date="2023-04" db="EMBL/GenBank/DDBJ databases">
        <authorList>
            <person name="Bruccoleri R.E."/>
            <person name="Oakeley E.J."/>
            <person name="Faust A.-M."/>
            <person name="Dessus-Babus S."/>
            <person name="Altorfer M."/>
            <person name="Burckhardt D."/>
            <person name="Oertli M."/>
            <person name="Naumann U."/>
            <person name="Petersen F."/>
            <person name="Wong J."/>
        </authorList>
    </citation>
    <scope>NUCLEOTIDE SEQUENCE</scope>
    <source>
        <strain evidence="1">GSM-AAB239-AS_SAM_17_03QT</strain>
        <tissue evidence="1">Leaf</tissue>
    </source>
</reference>
<accession>A0AAX6DRZ9</accession>
<name>A0AAX6DRZ9_IRIPA</name>
<sequence>MPIGGVESPSKIRRFRSLHTCQTEAASRNLAVLNHTCPLPLWSRIFVMMSRKSLPVSQPPNDLRHCSDQIYQDTLHSKNKCLIDSFSA</sequence>
<gene>
    <name evidence="1" type="ORF">M6B38_229675</name>
</gene>
<evidence type="ECO:0000313" key="1">
    <source>
        <dbReference type="EMBL" id="KAJ6794531.1"/>
    </source>
</evidence>
<dbReference type="AlphaFoldDB" id="A0AAX6DRZ9"/>
<organism evidence="1 2">
    <name type="scientific">Iris pallida</name>
    <name type="common">Sweet iris</name>
    <dbReference type="NCBI Taxonomy" id="29817"/>
    <lineage>
        <taxon>Eukaryota</taxon>
        <taxon>Viridiplantae</taxon>
        <taxon>Streptophyta</taxon>
        <taxon>Embryophyta</taxon>
        <taxon>Tracheophyta</taxon>
        <taxon>Spermatophyta</taxon>
        <taxon>Magnoliopsida</taxon>
        <taxon>Liliopsida</taxon>
        <taxon>Asparagales</taxon>
        <taxon>Iridaceae</taxon>
        <taxon>Iridoideae</taxon>
        <taxon>Irideae</taxon>
        <taxon>Iris</taxon>
    </lineage>
</organism>
<evidence type="ECO:0000313" key="2">
    <source>
        <dbReference type="Proteomes" id="UP001140949"/>
    </source>
</evidence>
<reference evidence="1" key="1">
    <citation type="journal article" date="2023" name="GigaByte">
        <title>Genome assembly of the bearded iris, Iris pallida Lam.</title>
        <authorList>
            <person name="Bruccoleri R.E."/>
            <person name="Oakeley E.J."/>
            <person name="Faust A.M.E."/>
            <person name="Altorfer M."/>
            <person name="Dessus-Babus S."/>
            <person name="Burckhardt D."/>
            <person name="Oertli M."/>
            <person name="Naumann U."/>
            <person name="Petersen F."/>
            <person name="Wong J."/>
        </authorList>
    </citation>
    <scope>NUCLEOTIDE SEQUENCE</scope>
    <source>
        <strain evidence="1">GSM-AAB239-AS_SAM_17_03QT</strain>
    </source>
</reference>
<comment type="caution">
    <text evidence="1">The sequence shown here is derived from an EMBL/GenBank/DDBJ whole genome shotgun (WGS) entry which is preliminary data.</text>
</comment>
<keyword evidence="2" id="KW-1185">Reference proteome</keyword>
<proteinExistence type="predicted"/>
<dbReference type="EMBL" id="JANAVB010042220">
    <property type="protein sequence ID" value="KAJ6794531.1"/>
    <property type="molecule type" value="Genomic_DNA"/>
</dbReference>
<dbReference type="Proteomes" id="UP001140949">
    <property type="component" value="Unassembled WGS sequence"/>
</dbReference>
<protein>
    <submittedName>
        <fullName evidence="1">Uncharacterized protein</fullName>
    </submittedName>
</protein>